<dbReference type="PANTHER" id="PTHR23303">
    <property type="entry name" value="CARBOXYPEPTIDASE REGULATORY REGION-CONTAINING"/>
    <property type="match status" value="1"/>
</dbReference>
<dbReference type="InterPro" id="IPR051417">
    <property type="entry name" value="SDr/BOS_complex"/>
</dbReference>
<reference evidence="7 8" key="1">
    <citation type="submission" date="2019-06" db="EMBL/GenBank/DDBJ databases">
        <title>Sequencing the genomes of 1000 actinobacteria strains.</title>
        <authorList>
            <person name="Klenk H.-P."/>
        </authorList>
    </citation>
    <scope>NUCLEOTIDE SEQUENCE [LARGE SCALE GENOMIC DNA]</scope>
    <source>
        <strain evidence="7 8">DSM 18607</strain>
    </source>
</reference>
<dbReference type="SUPFAM" id="SSF49478">
    <property type="entry name" value="Cna protein B-type domain"/>
    <property type="match status" value="2"/>
</dbReference>
<accession>A0A542E2Z5</accession>
<comment type="catalytic activity">
    <reaction evidence="1">
        <text>Endohydrolysis of (1-&gt;4)-alpha-D-glucosidic linkages in polysaccharides containing three or more (1-&gt;4)-alpha-linked D-glucose units.</text>
        <dbReference type="EC" id="3.2.1.1"/>
    </reaction>
</comment>
<dbReference type="Pfam" id="PF13620">
    <property type="entry name" value="CarboxypepD_reg"/>
    <property type="match status" value="3"/>
</dbReference>
<comment type="caution">
    <text evidence="7">The sequence shown here is derived from an EMBL/GenBank/DDBJ whole genome shotgun (WGS) entry which is preliminary data.</text>
</comment>
<feature type="compositionally biased region" description="Pro residues" evidence="5">
    <location>
        <begin position="606"/>
        <end position="627"/>
    </location>
</feature>
<dbReference type="Gene3D" id="2.60.40.10">
    <property type="entry name" value="Immunoglobulins"/>
    <property type="match status" value="1"/>
</dbReference>
<evidence type="ECO:0000256" key="4">
    <source>
        <dbReference type="ARBA" id="ARBA00030238"/>
    </source>
</evidence>
<keyword evidence="3" id="KW-0732">Signal</keyword>
<keyword evidence="7" id="KW-0645">Protease</keyword>
<feature type="compositionally biased region" description="Gly residues" evidence="5">
    <location>
        <begin position="630"/>
        <end position="640"/>
    </location>
</feature>
<dbReference type="Proteomes" id="UP000317893">
    <property type="component" value="Unassembled WGS sequence"/>
</dbReference>
<organism evidence="7 8">
    <name type="scientific">Lapillicoccus jejuensis</name>
    <dbReference type="NCBI Taxonomy" id="402171"/>
    <lineage>
        <taxon>Bacteria</taxon>
        <taxon>Bacillati</taxon>
        <taxon>Actinomycetota</taxon>
        <taxon>Actinomycetes</taxon>
        <taxon>Micrococcales</taxon>
        <taxon>Intrasporangiaceae</taxon>
        <taxon>Lapillicoccus</taxon>
    </lineage>
</organism>
<dbReference type="InterPro" id="IPR013783">
    <property type="entry name" value="Ig-like_fold"/>
</dbReference>
<dbReference type="GO" id="GO:0004180">
    <property type="term" value="F:carboxypeptidase activity"/>
    <property type="evidence" value="ECO:0007669"/>
    <property type="project" value="UniProtKB-KW"/>
</dbReference>
<protein>
    <recommendedName>
        <fullName evidence="2">alpha-amylase</fullName>
        <ecNumber evidence="2">3.2.1.1</ecNumber>
    </recommendedName>
    <alternativeName>
        <fullName evidence="4">1,4-alpha-D-glucan glucanohydrolase</fullName>
    </alternativeName>
</protein>
<dbReference type="InterPro" id="IPR013784">
    <property type="entry name" value="Carb-bd-like_fold"/>
</dbReference>
<evidence type="ECO:0000313" key="7">
    <source>
        <dbReference type="EMBL" id="TQJ09710.1"/>
    </source>
</evidence>
<evidence type="ECO:0000256" key="6">
    <source>
        <dbReference type="SAM" id="Phobius"/>
    </source>
</evidence>
<dbReference type="EMBL" id="VFMN01000001">
    <property type="protein sequence ID" value="TQJ09710.1"/>
    <property type="molecule type" value="Genomic_DNA"/>
</dbReference>
<keyword evidence="6" id="KW-0812">Transmembrane</keyword>
<dbReference type="PANTHER" id="PTHR23303:SF14">
    <property type="entry name" value="BOS COMPLEX SUBUNIT NOMO1-RELATED"/>
    <property type="match status" value="1"/>
</dbReference>
<dbReference type="GO" id="GO:0004556">
    <property type="term" value="F:alpha-amylase activity"/>
    <property type="evidence" value="ECO:0007669"/>
    <property type="project" value="UniProtKB-EC"/>
</dbReference>
<dbReference type="RefSeq" id="WP_141849039.1">
    <property type="nucleotide sequence ID" value="NZ_BAAAPR010000007.1"/>
</dbReference>
<dbReference type="SUPFAM" id="SSF49452">
    <property type="entry name" value="Starch-binding domain-like"/>
    <property type="match status" value="1"/>
</dbReference>
<keyword evidence="8" id="KW-1185">Reference proteome</keyword>
<keyword evidence="6" id="KW-0472">Membrane</keyword>
<dbReference type="OrthoDB" id="5137684at2"/>
<dbReference type="GO" id="GO:0030246">
    <property type="term" value="F:carbohydrate binding"/>
    <property type="evidence" value="ECO:0007669"/>
    <property type="project" value="InterPro"/>
</dbReference>
<evidence type="ECO:0000256" key="1">
    <source>
        <dbReference type="ARBA" id="ARBA00000548"/>
    </source>
</evidence>
<sequence>MTRSSRARRTLVPLVVGLLGLAVVLVGAVLPAAPASAATAAVWGTYGALSGSSTAYTSTLQLGPTFPTASVRTDSRSGSVGPQTGSTVWLPSWTPPGQVYGSSQNKAYLLLRPQADTASTPSTTTYVFDHPTPLGWSLVLGDIDADAVTVSATTADGTAATSAQLGFQGAFSYCSRTPRPSGCATQTTYDVPTWDPATATLTGNAGAVDTTGASGWFSPTVPLTSLSLVFTRRAGFPVFQTWFALRTQDLTGTVAVASGTCDVTATTVDVLRTDGSVVATTHPLADGTWSVPGPAASPDWTVALSTVPDTCQVVGPVSRTVDLSVGDATADFTVRQITTAAVEGTVTDTDGQPVAGVTVTVALAGGTSRTVTTGPDGRYGLDRLDPGDWTVTATVPDGYRGATPPQRTFTVAPSSTVVVRYQDFVLVADPTVSGTVRAGEDPVPGVVVELTSGGAPLDRVVTGADGTYAFDRVPPGTYDVLVPDPPDGYRAPPAQTVTVTTADVTGQDVALTRPGLVAGLVTLDGDPLAGVGVTVSGPGGASTTLTTDAQGRYVLEGLEPGGWTITVEPPDGTTTGQTTRSVMVTEAGESFGTEDFDLTAVAATPTPTPPPTSPPVTPPPSAPPVTAPPGGTGAPSGTGDGRLPDTGTDVGPPLVLALVLLVTGGTALAVRRTLLRR</sequence>
<evidence type="ECO:0000256" key="2">
    <source>
        <dbReference type="ARBA" id="ARBA00012595"/>
    </source>
</evidence>
<dbReference type="GO" id="GO:0005975">
    <property type="term" value="P:carbohydrate metabolic process"/>
    <property type="evidence" value="ECO:0007669"/>
    <property type="project" value="UniProtKB-ARBA"/>
</dbReference>
<proteinExistence type="predicted"/>
<keyword evidence="7" id="KW-0121">Carboxypeptidase</keyword>
<gene>
    <name evidence="7" type="ORF">FB458_2824</name>
</gene>
<feature type="region of interest" description="Disordered" evidence="5">
    <location>
        <begin position="601"/>
        <end position="651"/>
    </location>
</feature>
<dbReference type="AlphaFoldDB" id="A0A542E2Z5"/>
<keyword evidence="7" id="KW-0378">Hydrolase</keyword>
<feature type="transmembrane region" description="Helical" evidence="6">
    <location>
        <begin position="650"/>
        <end position="670"/>
    </location>
</feature>
<dbReference type="EC" id="3.2.1.1" evidence="2"/>
<evidence type="ECO:0000256" key="3">
    <source>
        <dbReference type="ARBA" id="ARBA00022729"/>
    </source>
</evidence>
<evidence type="ECO:0000256" key="5">
    <source>
        <dbReference type="SAM" id="MobiDB-lite"/>
    </source>
</evidence>
<dbReference type="Gene3D" id="2.60.40.1120">
    <property type="entry name" value="Carboxypeptidase-like, regulatory domain"/>
    <property type="match status" value="2"/>
</dbReference>
<keyword evidence="6" id="KW-1133">Transmembrane helix</keyword>
<name>A0A542E2Z5_9MICO</name>
<evidence type="ECO:0000313" key="8">
    <source>
        <dbReference type="Proteomes" id="UP000317893"/>
    </source>
</evidence>